<dbReference type="OrthoDB" id="660555at2759"/>
<evidence type="ECO:0000313" key="5">
    <source>
        <dbReference type="EMBL" id="RKP25643.1"/>
    </source>
</evidence>
<evidence type="ECO:0000259" key="3">
    <source>
        <dbReference type="PROSITE" id="PS50003"/>
    </source>
</evidence>
<dbReference type="PANTHER" id="PTHR12673">
    <property type="entry name" value="FACIOGENITAL DYSPLASIA PROTEIN"/>
    <property type="match status" value="1"/>
</dbReference>
<accession>A0A4P9YZN2</accession>
<dbReference type="SMART" id="SM00325">
    <property type="entry name" value="RhoGEF"/>
    <property type="match status" value="1"/>
</dbReference>
<dbReference type="InterPro" id="IPR051092">
    <property type="entry name" value="FYVE_RhoGEF_PH"/>
</dbReference>
<feature type="compositionally biased region" description="Acidic residues" evidence="2">
    <location>
        <begin position="135"/>
        <end position="144"/>
    </location>
</feature>
<dbReference type="CDD" id="cd00821">
    <property type="entry name" value="PH"/>
    <property type="match status" value="1"/>
</dbReference>
<evidence type="ECO:0000256" key="2">
    <source>
        <dbReference type="SAM" id="MobiDB-lite"/>
    </source>
</evidence>
<dbReference type="SMART" id="SM00233">
    <property type="entry name" value="PH"/>
    <property type="match status" value="1"/>
</dbReference>
<sequence length="748" mass="85060">MKSGSKKGRKDVALKVQADNLVERKPSNSNHLRNFFRSGSKLRRDNEANKAKAPPAADQQENYWPSCTGDDLSVFNHRNNESLIGALIDRKLNKRDGEDVKAIFVLDTVSNMQQQQQRGLQGDGESPTSDPANGDGEDDDDDGNQADHRMIHETKAAAEASTQKTERNERHSPHGTTKNKAACDKELERRVSVASTKSEHGAVAKGPRSSAASLAQLRKGYLVRKSISKYSEKQRMASGGSSLKTPFSSEHPIAAQKDDIDGLYACTRERASTYTYGDVASVLRGYHIEWRGEEEEELERLEENRRKAASNLVQCVRKHLQSLTLLRDVFVEPLFKKVAPVIAPTAAHGEKQIDTIFRCAMKLIPFHKFLLRDAEQALKEHEQMGTLRGIVEAVQTHMPGFQYYQHYLHEYPRIISTLEHLTFEHSSFRRALEKCSEDAGQINIRALLSAPKEHIITYHALLQKLVELYEPNDPEYDEFRMCLQKMQSIHNDVKQLLCIGEQKDAVVQIQASLDGLGEFLVSESRRLVFQGSLSRIIMPAGNTKQRVCFLFNDMLVFAKDKKNGRRNYKGRIYLHGIKIRRICHRKYPNTFVIVDSARKEFYFQAENDSFCREWVHHLREVMRHSPSMEGAGMSDPSDVFIARHGHGAPKLPSHATAQLPPYYVTRSMSRGPLRVRNGYASIYSETGDSKSHYPHPHHPHHPYHHQPHYYYYRGEYHTEPERYKDADAGGNNGRSPVPDAVPVAIHHF</sequence>
<keyword evidence="6" id="KW-1185">Reference proteome</keyword>
<dbReference type="Gene3D" id="2.30.29.30">
    <property type="entry name" value="Pleckstrin-homology domain (PH domain)/Phosphotyrosine-binding domain (PTB)"/>
    <property type="match status" value="1"/>
</dbReference>
<dbReference type="Proteomes" id="UP000278143">
    <property type="component" value="Unassembled WGS sequence"/>
</dbReference>
<dbReference type="Gene3D" id="1.20.900.10">
    <property type="entry name" value="Dbl homology (DH) domain"/>
    <property type="match status" value="1"/>
</dbReference>
<keyword evidence="1" id="KW-0175">Coiled coil</keyword>
<dbReference type="GO" id="GO:0005737">
    <property type="term" value="C:cytoplasm"/>
    <property type="evidence" value="ECO:0007669"/>
    <property type="project" value="TreeGrafter"/>
</dbReference>
<evidence type="ECO:0000313" key="6">
    <source>
        <dbReference type="Proteomes" id="UP000278143"/>
    </source>
</evidence>
<reference evidence="6" key="1">
    <citation type="journal article" date="2018" name="Nat. Microbiol.">
        <title>Leveraging single-cell genomics to expand the fungal tree of life.</title>
        <authorList>
            <person name="Ahrendt S.R."/>
            <person name="Quandt C.A."/>
            <person name="Ciobanu D."/>
            <person name="Clum A."/>
            <person name="Salamov A."/>
            <person name="Andreopoulos B."/>
            <person name="Cheng J.F."/>
            <person name="Woyke T."/>
            <person name="Pelin A."/>
            <person name="Henrissat B."/>
            <person name="Reynolds N.K."/>
            <person name="Benny G.L."/>
            <person name="Smith M.E."/>
            <person name="James T.Y."/>
            <person name="Grigoriev I.V."/>
        </authorList>
    </citation>
    <scope>NUCLEOTIDE SEQUENCE [LARGE SCALE GENOMIC DNA]</scope>
    <source>
        <strain evidence="6">Benny S71-1</strain>
    </source>
</reference>
<dbReference type="Pfam" id="PF00621">
    <property type="entry name" value="RhoGEF"/>
    <property type="match status" value="1"/>
</dbReference>
<dbReference type="InterPro" id="IPR001849">
    <property type="entry name" value="PH_domain"/>
</dbReference>
<organism evidence="5 6">
    <name type="scientific">Syncephalis pseudoplumigaleata</name>
    <dbReference type="NCBI Taxonomy" id="1712513"/>
    <lineage>
        <taxon>Eukaryota</taxon>
        <taxon>Fungi</taxon>
        <taxon>Fungi incertae sedis</taxon>
        <taxon>Zoopagomycota</taxon>
        <taxon>Zoopagomycotina</taxon>
        <taxon>Zoopagomycetes</taxon>
        <taxon>Zoopagales</taxon>
        <taxon>Piptocephalidaceae</taxon>
        <taxon>Syncephalis</taxon>
    </lineage>
</organism>
<dbReference type="GO" id="GO:0005085">
    <property type="term" value="F:guanyl-nucleotide exchange factor activity"/>
    <property type="evidence" value="ECO:0007669"/>
    <property type="project" value="InterPro"/>
</dbReference>
<dbReference type="EMBL" id="KZ989669">
    <property type="protein sequence ID" value="RKP25643.1"/>
    <property type="molecule type" value="Genomic_DNA"/>
</dbReference>
<dbReference type="Pfam" id="PF00169">
    <property type="entry name" value="PH"/>
    <property type="match status" value="1"/>
</dbReference>
<name>A0A4P9YZN2_9FUNG</name>
<feature type="region of interest" description="Disordered" evidence="2">
    <location>
        <begin position="1"/>
        <end position="65"/>
    </location>
</feature>
<dbReference type="PROSITE" id="PS50003">
    <property type="entry name" value="PH_DOMAIN"/>
    <property type="match status" value="1"/>
</dbReference>
<dbReference type="PANTHER" id="PTHR12673:SF159">
    <property type="entry name" value="LD03170P"/>
    <property type="match status" value="1"/>
</dbReference>
<dbReference type="SUPFAM" id="SSF48065">
    <property type="entry name" value="DBL homology domain (DH-domain)"/>
    <property type="match status" value="1"/>
</dbReference>
<gene>
    <name evidence="5" type="ORF">SYNPS1DRAFT_28628</name>
</gene>
<feature type="compositionally biased region" description="Basic and acidic residues" evidence="2">
    <location>
        <begin position="145"/>
        <end position="156"/>
    </location>
</feature>
<dbReference type="AlphaFoldDB" id="A0A4P9YZN2"/>
<feature type="coiled-coil region" evidence="1">
    <location>
        <begin position="291"/>
        <end position="318"/>
    </location>
</feature>
<dbReference type="InterPro" id="IPR011993">
    <property type="entry name" value="PH-like_dom_sf"/>
</dbReference>
<feature type="domain" description="PH" evidence="3">
    <location>
        <begin position="526"/>
        <end position="623"/>
    </location>
</feature>
<feature type="compositionally biased region" description="Low complexity" evidence="2">
    <location>
        <begin position="51"/>
        <end position="61"/>
    </location>
</feature>
<dbReference type="PROSITE" id="PS50010">
    <property type="entry name" value="DH_2"/>
    <property type="match status" value="1"/>
</dbReference>
<dbReference type="SUPFAM" id="SSF50729">
    <property type="entry name" value="PH domain-like"/>
    <property type="match status" value="1"/>
</dbReference>
<feature type="domain" description="DH" evidence="4">
    <location>
        <begin position="304"/>
        <end position="496"/>
    </location>
</feature>
<proteinExistence type="predicted"/>
<evidence type="ECO:0000259" key="4">
    <source>
        <dbReference type="PROSITE" id="PS50010"/>
    </source>
</evidence>
<dbReference type="InterPro" id="IPR035899">
    <property type="entry name" value="DBL_dom_sf"/>
</dbReference>
<evidence type="ECO:0008006" key="7">
    <source>
        <dbReference type="Google" id="ProtNLM"/>
    </source>
</evidence>
<evidence type="ECO:0000256" key="1">
    <source>
        <dbReference type="SAM" id="Coils"/>
    </source>
</evidence>
<protein>
    <recommendedName>
        <fullName evidence="7">Dbl homology domain-containing protein</fullName>
    </recommendedName>
</protein>
<feature type="region of interest" description="Disordered" evidence="2">
    <location>
        <begin position="113"/>
        <end position="189"/>
    </location>
</feature>
<dbReference type="InterPro" id="IPR000219">
    <property type="entry name" value="DH_dom"/>
</dbReference>